<name>A0AAV3YK56_9GAST</name>
<dbReference type="EMBL" id="BLXT01001094">
    <property type="protein sequence ID" value="GFN83114.1"/>
    <property type="molecule type" value="Genomic_DNA"/>
</dbReference>
<evidence type="ECO:0000313" key="3">
    <source>
        <dbReference type="Proteomes" id="UP000735302"/>
    </source>
</evidence>
<proteinExistence type="predicted"/>
<dbReference type="Proteomes" id="UP000735302">
    <property type="component" value="Unassembled WGS sequence"/>
</dbReference>
<keyword evidence="1" id="KW-0812">Transmembrane</keyword>
<evidence type="ECO:0000313" key="2">
    <source>
        <dbReference type="EMBL" id="GFN83114.1"/>
    </source>
</evidence>
<feature type="transmembrane region" description="Helical" evidence="1">
    <location>
        <begin position="372"/>
        <end position="392"/>
    </location>
</feature>
<dbReference type="InterPro" id="IPR009003">
    <property type="entry name" value="Peptidase_S1_PA"/>
</dbReference>
<organism evidence="2 3">
    <name type="scientific">Plakobranchus ocellatus</name>
    <dbReference type="NCBI Taxonomy" id="259542"/>
    <lineage>
        <taxon>Eukaryota</taxon>
        <taxon>Metazoa</taxon>
        <taxon>Spiralia</taxon>
        <taxon>Lophotrochozoa</taxon>
        <taxon>Mollusca</taxon>
        <taxon>Gastropoda</taxon>
        <taxon>Heterobranchia</taxon>
        <taxon>Euthyneura</taxon>
        <taxon>Panpulmonata</taxon>
        <taxon>Sacoglossa</taxon>
        <taxon>Placobranchoidea</taxon>
        <taxon>Plakobranchidae</taxon>
        <taxon>Plakobranchus</taxon>
    </lineage>
</organism>
<keyword evidence="3" id="KW-1185">Reference proteome</keyword>
<evidence type="ECO:0000256" key="1">
    <source>
        <dbReference type="SAM" id="Phobius"/>
    </source>
</evidence>
<dbReference type="SUPFAM" id="SSF50494">
    <property type="entry name" value="Trypsin-like serine proteases"/>
    <property type="match status" value="1"/>
</dbReference>
<accession>A0AAV3YK56</accession>
<keyword evidence="1" id="KW-1133">Transmembrane helix</keyword>
<gene>
    <name evidence="2" type="ORF">PoB_000962000</name>
</gene>
<reference evidence="2 3" key="1">
    <citation type="journal article" date="2021" name="Elife">
        <title>Chloroplast acquisition without the gene transfer in kleptoplastic sea slugs, Plakobranchus ocellatus.</title>
        <authorList>
            <person name="Maeda T."/>
            <person name="Takahashi S."/>
            <person name="Yoshida T."/>
            <person name="Shimamura S."/>
            <person name="Takaki Y."/>
            <person name="Nagai Y."/>
            <person name="Toyoda A."/>
            <person name="Suzuki Y."/>
            <person name="Arimoto A."/>
            <person name="Ishii H."/>
            <person name="Satoh N."/>
            <person name="Nishiyama T."/>
            <person name="Hasebe M."/>
            <person name="Maruyama T."/>
            <person name="Minagawa J."/>
            <person name="Obokata J."/>
            <person name="Shigenobu S."/>
        </authorList>
    </citation>
    <scope>NUCLEOTIDE SEQUENCE [LARGE SCALE GENOMIC DNA]</scope>
</reference>
<protein>
    <submittedName>
        <fullName evidence="2">Uncharacterized protein</fullName>
    </submittedName>
</protein>
<dbReference type="AlphaFoldDB" id="A0AAV3YK56"/>
<sequence length="432" mass="48668">MLKCIHTSLRSKTQEERLRRKKMDQGHHECEVLGSGPEAAESASAWNSCSKNPGHHKFIPAAKFCGQHMPEDCQGQLVLNYVRNISRRTVRLRVGYTSARRPRGYSFYTARRSNILHTGSGWLHALAPGVGPCQCSRCAGSFSPSVSQTWYNIYIDTACHVVFNSKEAESTIVDFFYDDETARVDGRMKSVSGLELRHKDVADDWCRMICATHDQSLVDTLKLCLKEEEILFQSLMIYNPSTFWRNLCVIVSHPHGQPKQITVGEAKRDMIGRHKKRFVYSTDTCPGSSGAPVLVLNDPSASAHFFPWPMKDKQMWTSPHSVGEVDGKLNRSGASWIGCDDEEEDEDEVGEEAKRVEEGGFDGNDVALQMTMIVSLKMMMIMTLHMAMMVALKRRRGKKKKNEGNVDAEEGGYLDEGVRTMTFFCLFVFNVS</sequence>
<comment type="caution">
    <text evidence="2">The sequence shown here is derived from an EMBL/GenBank/DDBJ whole genome shotgun (WGS) entry which is preliminary data.</text>
</comment>
<keyword evidence="1" id="KW-0472">Membrane</keyword>